<evidence type="ECO:0000256" key="1">
    <source>
        <dbReference type="SAM" id="MobiDB-lite"/>
    </source>
</evidence>
<organism evidence="3 4">
    <name type="scientific">Mytilus coruscus</name>
    <name type="common">Sea mussel</name>
    <dbReference type="NCBI Taxonomy" id="42192"/>
    <lineage>
        <taxon>Eukaryota</taxon>
        <taxon>Metazoa</taxon>
        <taxon>Spiralia</taxon>
        <taxon>Lophotrochozoa</taxon>
        <taxon>Mollusca</taxon>
        <taxon>Bivalvia</taxon>
        <taxon>Autobranchia</taxon>
        <taxon>Pteriomorphia</taxon>
        <taxon>Mytilida</taxon>
        <taxon>Mytiloidea</taxon>
        <taxon>Mytilidae</taxon>
        <taxon>Mytilinae</taxon>
        <taxon>Mytilus</taxon>
    </lineage>
</organism>
<dbReference type="Proteomes" id="UP000507470">
    <property type="component" value="Unassembled WGS sequence"/>
</dbReference>
<keyword evidence="4" id="KW-1185">Reference proteome</keyword>
<accession>A0A6J8CAT0</accession>
<dbReference type="AlphaFoldDB" id="A0A6J8CAT0"/>
<protein>
    <submittedName>
        <fullName evidence="3">Uncharacterized protein</fullName>
    </submittedName>
</protein>
<keyword evidence="2" id="KW-0812">Transmembrane</keyword>
<gene>
    <name evidence="3" type="ORF">MCOR_28355</name>
</gene>
<keyword evidence="2" id="KW-1133">Transmembrane helix</keyword>
<feature type="transmembrane region" description="Helical" evidence="2">
    <location>
        <begin position="179"/>
        <end position="202"/>
    </location>
</feature>
<evidence type="ECO:0000313" key="3">
    <source>
        <dbReference type="EMBL" id="CAC5393493.1"/>
    </source>
</evidence>
<keyword evidence="2" id="KW-0472">Membrane</keyword>
<reference evidence="3 4" key="1">
    <citation type="submission" date="2020-06" db="EMBL/GenBank/DDBJ databases">
        <authorList>
            <person name="Li R."/>
            <person name="Bekaert M."/>
        </authorList>
    </citation>
    <scope>NUCLEOTIDE SEQUENCE [LARGE SCALE GENOMIC DNA]</scope>
    <source>
        <strain evidence="4">wild</strain>
    </source>
</reference>
<dbReference type="EMBL" id="CACVKT020005203">
    <property type="protein sequence ID" value="CAC5393493.1"/>
    <property type="molecule type" value="Genomic_DNA"/>
</dbReference>
<feature type="region of interest" description="Disordered" evidence="1">
    <location>
        <begin position="1"/>
        <end position="31"/>
    </location>
</feature>
<name>A0A6J8CAT0_MYTCO</name>
<proteinExistence type="predicted"/>
<evidence type="ECO:0000256" key="2">
    <source>
        <dbReference type="SAM" id="Phobius"/>
    </source>
</evidence>
<evidence type="ECO:0000313" key="4">
    <source>
        <dbReference type="Proteomes" id="UP000507470"/>
    </source>
</evidence>
<sequence>MINANRLKPYHDPRNCANPNPPPPAMPADDRSAEVLPNFQAQLSQNTQNTTYKIEQIIKMKRITFLYFLYPRLAKCQNHSDFFTTPHPVNLALIQHFFSPEIYKSIMGDTTFTQPIDLDIPNFHIYNHTFSNILAQDKQYHLSLKRMAKAASKGETIFTSLSEPLVDSELPVSSGWPDLNGIICIAALVLSIVLALVCLVLLTRLQTITTAFLLLQKATLIHGLSLSSPIPIFH</sequence>